<feature type="region of interest" description="Disordered" evidence="1">
    <location>
        <begin position="29"/>
        <end position="49"/>
    </location>
</feature>
<evidence type="ECO:0000313" key="3">
    <source>
        <dbReference type="Proteomes" id="UP000028045"/>
    </source>
</evidence>
<keyword evidence="3" id="KW-1185">Reference proteome</keyword>
<proteinExistence type="predicted"/>
<sequence length="101" mass="11469">MPSQNKTSFLNSAKNYINVVIDNCRREQPNDATYRPDLPPEPTHGDHFEPLKMPYREPCYKPLPPTALGLVQTFLPEALVSRWVIYTNLAALEAAIEGWSL</sequence>
<organism evidence="2 3">
    <name type="scientific">Stachybotrys chartarum (strain CBS 109288 / IBT 7711)</name>
    <name type="common">Toxic black mold</name>
    <name type="synonym">Stilbospora chartarum</name>
    <dbReference type="NCBI Taxonomy" id="1280523"/>
    <lineage>
        <taxon>Eukaryota</taxon>
        <taxon>Fungi</taxon>
        <taxon>Dikarya</taxon>
        <taxon>Ascomycota</taxon>
        <taxon>Pezizomycotina</taxon>
        <taxon>Sordariomycetes</taxon>
        <taxon>Hypocreomycetidae</taxon>
        <taxon>Hypocreales</taxon>
        <taxon>Stachybotryaceae</taxon>
        <taxon>Stachybotrys</taxon>
    </lineage>
</organism>
<evidence type="ECO:0000256" key="1">
    <source>
        <dbReference type="SAM" id="MobiDB-lite"/>
    </source>
</evidence>
<dbReference type="AlphaFoldDB" id="A0A084AVL5"/>
<evidence type="ECO:0000313" key="2">
    <source>
        <dbReference type="EMBL" id="KEY69344.1"/>
    </source>
</evidence>
<accession>A0A084AVL5</accession>
<reference evidence="2 3" key="1">
    <citation type="journal article" date="2014" name="BMC Genomics">
        <title>Comparative genome sequencing reveals chemotype-specific gene clusters in the toxigenic black mold Stachybotrys.</title>
        <authorList>
            <person name="Semeiks J."/>
            <person name="Borek D."/>
            <person name="Otwinowski Z."/>
            <person name="Grishin N.V."/>
        </authorList>
    </citation>
    <scope>NUCLEOTIDE SEQUENCE [LARGE SCALE GENOMIC DNA]</scope>
    <source>
        <strain evidence="3">CBS 109288 / IBT 7711</strain>
    </source>
</reference>
<dbReference type="EMBL" id="KL648532">
    <property type="protein sequence ID" value="KEY69344.1"/>
    <property type="molecule type" value="Genomic_DNA"/>
</dbReference>
<feature type="non-terminal residue" evidence="2">
    <location>
        <position position="101"/>
    </location>
</feature>
<gene>
    <name evidence="2" type="ORF">S7711_09738</name>
</gene>
<name>A0A084AVL5_STACB</name>
<dbReference type="HOGENOM" id="CLU_138103_1_0_1"/>
<dbReference type="Proteomes" id="UP000028045">
    <property type="component" value="Unassembled WGS sequence"/>
</dbReference>
<protein>
    <submittedName>
        <fullName evidence="2">Uncharacterized protein</fullName>
    </submittedName>
</protein>